<dbReference type="Proteomes" id="UP000308267">
    <property type="component" value="Unassembled WGS sequence"/>
</dbReference>
<feature type="binding site" evidence="6">
    <location>
        <position position="709"/>
    </location>
    <ligand>
        <name>AMP</name>
        <dbReference type="ChEBI" id="CHEBI:456215"/>
    </ligand>
</feature>
<evidence type="ECO:0000256" key="8">
    <source>
        <dbReference type="RuleBase" id="RU363067"/>
    </source>
</evidence>
<evidence type="ECO:0000256" key="4">
    <source>
        <dbReference type="ARBA" id="ARBA00022801"/>
    </source>
</evidence>
<dbReference type="InterPro" id="IPR029016">
    <property type="entry name" value="GAF-like_dom_sf"/>
</dbReference>
<evidence type="ECO:0000256" key="6">
    <source>
        <dbReference type="PIRSR" id="PIRSR623088-2"/>
    </source>
</evidence>
<accession>A0A4S2LLU2</accession>
<dbReference type="STRING" id="147828.A0A4S2LLU2"/>
<feature type="active site" description="Proton donor" evidence="5">
    <location>
        <position position="667"/>
    </location>
</feature>
<protein>
    <recommendedName>
        <fullName evidence="8">Phosphodiesterase</fullName>
        <ecNumber evidence="8">3.1.4.-</ecNumber>
    </recommendedName>
</protein>
<dbReference type="SMART" id="SM00065">
    <property type="entry name" value="GAF"/>
    <property type="match status" value="1"/>
</dbReference>
<dbReference type="PROSITE" id="PS00126">
    <property type="entry name" value="PDEASE_I_1"/>
    <property type="match status" value="1"/>
</dbReference>
<feature type="binding site" evidence="7">
    <location>
        <position position="709"/>
    </location>
    <ligand>
        <name>Zn(2+)</name>
        <dbReference type="ChEBI" id="CHEBI:29105"/>
        <label>2</label>
    </ligand>
</feature>
<dbReference type="InterPro" id="IPR036971">
    <property type="entry name" value="PDEase_catalytic_dom_sf"/>
</dbReference>
<dbReference type="AlphaFoldDB" id="A0A4S2LLU2"/>
<dbReference type="FunFam" id="1.10.1300.10:FF:000003">
    <property type="entry name" value="Phosphodiesterase"/>
    <property type="match status" value="1"/>
</dbReference>
<dbReference type="PANTHER" id="PTHR11347">
    <property type="entry name" value="CYCLIC NUCLEOTIDE PHOSPHODIESTERASE"/>
    <property type="match status" value="1"/>
</dbReference>
<comment type="similarity">
    <text evidence="1 8">Belongs to the cyclic nucleotide phosphodiesterase family.</text>
</comment>
<dbReference type="Pfam" id="PF00233">
    <property type="entry name" value="PDEase_I"/>
    <property type="match status" value="1"/>
</dbReference>
<name>A0A4S2LLU2_OPIFE</name>
<feature type="binding site" evidence="7">
    <location>
        <position position="820"/>
    </location>
    <ligand>
        <name>Zn(2+)</name>
        <dbReference type="ChEBI" id="CHEBI:29105"/>
        <label>1</label>
    </ligand>
</feature>
<evidence type="ECO:0000313" key="11">
    <source>
        <dbReference type="Proteomes" id="UP000308267"/>
    </source>
</evidence>
<dbReference type="CDD" id="cd00077">
    <property type="entry name" value="HDc"/>
    <property type="match status" value="1"/>
</dbReference>
<organism evidence="10 11">
    <name type="scientific">Opisthorchis felineus</name>
    <dbReference type="NCBI Taxonomy" id="147828"/>
    <lineage>
        <taxon>Eukaryota</taxon>
        <taxon>Metazoa</taxon>
        <taxon>Spiralia</taxon>
        <taxon>Lophotrochozoa</taxon>
        <taxon>Platyhelminthes</taxon>
        <taxon>Trematoda</taxon>
        <taxon>Digenea</taxon>
        <taxon>Opisthorchiida</taxon>
        <taxon>Opisthorchiata</taxon>
        <taxon>Opisthorchiidae</taxon>
        <taxon>Opisthorchis</taxon>
    </lineage>
</organism>
<dbReference type="Gene3D" id="1.10.1300.10">
    <property type="entry name" value="3'5'-cyclic nucleotide phosphodiesterase, catalytic domain"/>
    <property type="match status" value="1"/>
</dbReference>
<dbReference type="SMART" id="SM00471">
    <property type="entry name" value="HDc"/>
    <property type="match status" value="1"/>
</dbReference>
<evidence type="ECO:0000313" key="10">
    <source>
        <dbReference type="EMBL" id="TGZ61517.1"/>
    </source>
</evidence>
<dbReference type="Pfam" id="PF01590">
    <property type="entry name" value="GAF"/>
    <property type="match status" value="1"/>
</dbReference>
<evidence type="ECO:0000259" key="9">
    <source>
        <dbReference type="PROSITE" id="PS51845"/>
    </source>
</evidence>
<dbReference type="FunFam" id="3.30.450.40:FF:000007">
    <property type="entry name" value="Phosphodiesterase"/>
    <property type="match status" value="1"/>
</dbReference>
<dbReference type="GO" id="GO:0046872">
    <property type="term" value="F:metal ion binding"/>
    <property type="evidence" value="ECO:0007669"/>
    <property type="project" value="UniProtKB-KW"/>
</dbReference>
<dbReference type="SUPFAM" id="SSF55781">
    <property type="entry name" value="GAF domain-like"/>
    <property type="match status" value="2"/>
</dbReference>
<dbReference type="InterPro" id="IPR023088">
    <property type="entry name" value="PDEase"/>
</dbReference>
<dbReference type="PRINTS" id="PR00387">
    <property type="entry name" value="PDIESTERASE1"/>
</dbReference>
<feature type="domain" description="PDEase" evidence="9">
    <location>
        <begin position="587"/>
        <end position="914"/>
    </location>
</feature>
<dbReference type="Gene3D" id="3.30.450.40">
    <property type="match status" value="2"/>
</dbReference>
<feature type="binding site" evidence="7">
    <location>
        <position position="671"/>
    </location>
    <ligand>
        <name>Zn(2+)</name>
        <dbReference type="ChEBI" id="CHEBI:29105"/>
        <label>1</label>
    </ligand>
</feature>
<dbReference type="InterPro" id="IPR023174">
    <property type="entry name" value="PDEase_CS"/>
</dbReference>
<dbReference type="GO" id="GO:0007165">
    <property type="term" value="P:signal transduction"/>
    <property type="evidence" value="ECO:0007669"/>
    <property type="project" value="InterPro"/>
</dbReference>
<comment type="cofactor">
    <cofactor evidence="8">
        <name>a divalent metal cation</name>
        <dbReference type="ChEBI" id="CHEBI:60240"/>
    </cofactor>
    <text evidence="8">Binds 2 divalent metal cations per subunit. Site 1 may preferentially bind zinc ions, while site 2 has a preference for magnesium and/or manganese ions.</text>
</comment>
<dbReference type="InterPro" id="IPR003607">
    <property type="entry name" value="HD/PDEase_dom"/>
</dbReference>
<keyword evidence="3 7" id="KW-0479">Metal-binding</keyword>
<feature type="binding site" evidence="6">
    <location>
        <position position="871"/>
    </location>
    <ligand>
        <name>AMP</name>
        <dbReference type="ChEBI" id="CHEBI:456215"/>
    </ligand>
</feature>
<comment type="caution">
    <text evidence="10">The sequence shown here is derived from an EMBL/GenBank/DDBJ whole genome shotgun (WGS) entry which is preliminary data.</text>
</comment>
<feature type="binding site" evidence="6">
    <location>
        <begin position="667"/>
        <end position="671"/>
    </location>
    <ligand>
        <name>AMP</name>
        <dbReference type="ChEBI" id="CHEBI:456215"/>
    </ligand>
</feature>
<proteinExistence type="inferred from homology"/>
<evidence type="ECO:0000256" key="2">
    <source>
        <dbReference type="ARBA" id="ARBA00022535"/>
    </source>
</evidence>
<feature type="binding site" evidence="7">
    <location>
        <position position="708"/>
    </location>
    <ligand>
        <name>Zn(2+)</name>
        <dbReference type="ChEBI" id="CHEBI:29105"/>
        <label>1</label>
    </ligand>
</feature>
<feature type="binding site" evidence="7">
    <location>
        <position position="709"/>
    </location>
    <ligand>
        <name>Zn(2+)</name>
        <dbReference type="ChEBI" id="CHEBI:29105"/>
        <label>1</label>
    </ligand>
</feature>
<keyword evidence="4 8" id="KW-0378">Hydrolase</keyword>
<reference evidence="10 11" key="1">
    <citation type="journal article" date="2019" name="BMC Genomics">
        <title>New insights from Opisthorchis felineus genome: update on genomics of the epidemiologically important liver flukes.</title>
        <authorList>
            <person name="Ershov N.I."/>
            <person name="Mordvinov V.A."/>
            <person name="Prokhortchouk E.B."/>
            <person name="Pakharukova M.Y."/>
            <person name="Gunbin K.V."/>
            <person name="Ustyantsev K."/>
            <person name="Genaev M.A."/>
            <person name="Blinov A.G."/>
            <person name="Mazur A."/>
            <person name="Boulygina E."/>
            <person name="Tsygankova S."/>
            <person name="Khrameeva E."/>
            <person name="Chekanov N."/>
            <person name="Fan G."/>
            <person name="Xiao A."/>
            <person name="Zhang H."/>
            <person name="Xu X."/>
            <person name="Yang H."/>
            <person name="Solovyev V."/>
            <person name="Lee S.M."/>
            <person name="Liu X."/>
            <person name="Afonnikov D.A."/>
            <person name="Skryabin K.G."/>
        </authorList>
    </citation>
    <scope>NUCLEOTIDE SEQUENCE [LARGE SCALE GENOMIC DNA]</scope>
    <source>
        <strain evidence="10">AK-0245</strain>
        <tissue evidence="10">Whole organism</tissue>
    </source>
</reference>
<evidence type="ECO:0000256" key="5">
    <source>
        <dbReference type="PIRSR" id="PIRSR623088-1"/>
    </source>
</evidence>
<sequence>MEIAINEVSLLLGSLISKNDLHLQVKNAAKVFFPACRAAELVICHQEKSSIDCPMEVVLREIRNAKNGDITIKALSAEFAEHVIEAMTEKIGSRQLDITNPGTQHLVSFYLNTPASFKEKNAQFIMIADRLPHSAVQKAQVLRQQLSVALNRVVRLEQLSLAGNEGIKKHGAPVEYDPEICCSRGGPLVSHPKRPVRREFMSLFGSLDEDEAANLPNKVMNYLCEKTRADTGFLLMKLPGSNEFVCHHTGDRILHEPVCVDLEDELLSSVINSRKGVCMQRPSEDHVKTISTLLRTTGKSIQLQAAASESSPEFETPLQVHSMLCCPFFGQSTGCLSGIIFLLNKQETTKFTQTDESVVQECMLYTLPLLRYSLAYLNERANTARSDEMLKVAGSIFTHMMDLTDLLLKIMQEARNLTKAERCSVFLLDRETNTLVAKVLDGLPTSPHKNTQFTTSEGTTVTLPEEIRLNPNQGIAGYVATTGELLNIKDAYKHPLFYRGVDEETGFRTRNILCFPIKDEKNGIVGVAQLCNKIGFPHFTHADEELAKAFSVYCCISIVHSLMYKRVQDAQNRARLANELLTYHMQVSEDKAEWLATCNIPSVNTLLSNPASFLSIPREIKSEDDSFLALLGMFDDLKLINKWRLSRRTLAHFILMVCRGYRNPAYHNWIHAFSVTHFVYICGKNLPLAGEFLTDIEFLALFVASLCHDIDHRGTNNTFQVQSKSLLAALYSSDGSVLERHHFSQTICILNTPGCNIFEQFSEKEYGRMLDLIRDIILATDLAHHINISANQKHMVTQGYDVKDEEHHQLLLALLMTAADLSDQTKSWRNTVGVAKLIYEEFFSQGDLEKAIGQNPEDSMDRERACVPQLQISFLDYIISPLYETFVKLFPQASAVIANIRRNRSRWKCILKRAERGELNANGLQIFNHDLIDDAQYPINGTAM</sequence>
<dbReference type="OrthoDB" id="295473at2759"/>
<keyword evidence="11" id="KW-1185">Reference proteome</keyword>
<dbReference type="SUPFAM" id="SSF109604">
    <property type="entry name" value="HD-domain/PDEase-like"/>
    <property type="match status" value="1"/>
</dbReference>
<feature type="binding site" evidence="6">
    <location>
        <position position="820"/>
    </location>
    <ligand>
        <name>AMP</name>
        <dbReference type="ChEBI" id="CHEBI:456215"/>
    </ligand>
</feature>
<evidence type="ECO:0000256" key="3">
    <source>
        <dbReference type="ARBA" id="ARBA00022723"/>
    </source>
</evidence>
<keyword evidence="2" id="KW-0140">cGMP</keyword>
<evidence type="ECO:0000256" key="7">
    <source>
        <dbReference type="PIRSR" id="PIRSR623088-3"/>
    </source>
</evidence>
<dbReference type="EMBL" id="SJOL01007924">
    <property type="protein sequence ID" value="TGZ61517.1"/>
    <property type="molecule type" value="Genomic_DNA"/>
</dbReference>
<dbReference type="EC" id="3.1.4.-" evidence="8"/>
<dbReference type="PROSITE" id="PS51845">
    <property type="entry name" value="PDEASE_I_2"/>
    <property type="match status" value="1"/>
</dbReference>
<gene>
    <name evidence="10" type="ORF">CRM22_007942</name>
</gene>
<dbReference type="GO" id="GO:0004114">
    <property type="term" value="F:3',5'-cyclic-nucleotide phosphodiesterase activity"/>
    <property type="evidence" value="ECO:0007669"/>
    <property type="project" value="InterPro"/>
</dbReference>
<dbReference type="InterPro" id="IPR003018">
    <property type="entry name" value="GAF"/>
</dbReference>
<evidence type="ECO:0000256" key="1">
    <source>
        <dbReference type="ARBA" id="ARBA00007648"/>
    </source>
</evidence>
<dbReference type="InterPro" id="IPR002073">
    <property type="entry name" value="PDEase_catalytic_dom"/>
</dbReference>